<dbReference type="Proteomes" id="UP000240258">
    <property type="component" value="Chromosome"/>
</dbReference>
<evidence type="ECO:0000313" key="5">
    <source>
        <dbReference type="Proteomes" id="UP000240258"/>
    </source>
</evidence>
<keyword evidence="1 2" id="KW-0732">Signal</keyword>
<keyword evidence="5" id="KW-1185">Reference proteome</keyword>
<evidence type="ECO:0000313" key="4">
    <source>
        <dbReference type="EMBL" id="AVQ18017.1"/>
    </source>
</evidence>
<gene>
    <name evidence="4" type="ORF">C4N19_02325</name>
</gene>
<dbReference type="EMBL" id="CP028102">
    <property type="protein sequence ID" value="AVQ18017.1"/>
    <property type="molecule type" value="Genomic_DNA"/>
</dbReference>
<dbReference type="Pfam" id="PF13505">
    <property type="entry name" value="OMP_b-brl"/>
    <property type="match status" value="1"/>
</dbReference>
<dbReference type="Gene3D" id="2.40.160.20">
    <property type="match status" value="1"/>
</dbReference>
<proteinExistence type="predicted"/>
<dbReference type="InterPro" id="IPR011250">
    <property type="entry name" value="OMP/PagP_B-barrel"/>
</dbReference>
<feature type="chain" id="PRO_5045081346" description="Outer membrane protein beta-barrel domain-containing protein" evidence="2">
    <location>
        <begin position="18"/>
        <end position="214"/>
    </location>
</feature>
<reference evidence="5" key="1">
    <citation type="journal article" date="2018" name="MSphere">
        <title>Fusobacterium Genomics Using MinION and Illumina Sequencing Enables Genome Completion and Correction.</title>
        <authorList>
            <person name="Todd S.M."/>
            <person name="Settlage R.E."/>
            <person name="Lahmers K.K."/>
            <person name="Slade D.J."/>
        </authorList>
    </citation>
    <scope>NUCLEOTIDE SEQUENCE [LARGE SCALE GENOMIC DNA]</scope>
    <source>
        <strain evidence="5">ATCC 9817</strain>
    </source>
</reference>
<evidence type="ECO:0000259" key="3">
    <source>
        <dbReference type="Pfam" id="PF13505"/>
    </source>
</evidence>
<dbReference type="InterPro" id="IPR027385">
    <property type="entry name" value="Beta-barrel_OMP"/>
</dbReference>
<feature type="domain" description="Outer membrane protein beta-barrel" evidence="3">
    <location>
        <begin position="5"/>
        <end position="212"/>
    </location>
</feature>
<name>A0ABM6TTH0_FUSMR</name>
<accession>A0ABM6TTH0</accession>
<evidence type="ECO:0000256" key="2">
    <source>
        <dbReference type="SAM" id="SignalP"/>
    </source>
</evidence>
<dbReference type="GeneID" id="62762337"/>
<organism evidence="4 5">
    <name type="scientific">Fusobacterium mortiferum ATCC 9817</name>
    <dbReference type="NCBI Taxonomy" id="469616"/>
    <lineage>
        <taxon>Bacteria</taxon>
        <taxon>Fusobacteriati</taxon>
        <taxon>Fusobacteriota</taxon>
        <taxon>Fusobacteriia</taxon>
        <taxon>Fusobacteriales</taxon>
        <taxon>Fusobacteriaceae</taxon>
        <taxon>Fusobacterium</taxon>
    </lineage>
</organism>
<dbReference type="RefSeq" id="WP_106991793.1">
    <property type="nucleotide sequence ID" value="NZ_CP028102.1"/>
</dbReference>
<protein>
    <recommendedName>
        <fullName evidence="3">Outer membrane protein beta-barrel domain-containing protein</fullName>
    </recommendedName>
</protein>
<sequence length="214" mass="23702">MKKVLLGLAVVSSIAMAEEGINLYLKTGIDISGKFKNDSIHGEVSNRAADGDGGFEFAIEGTREVYPNLELGLGIALQDHGKPDKVSLSYNQEFQTIKNTGYKSVPLYAVAKYNIPLETSVKPYLKADLGYSYNFGESDITIMGKNNERVGTSLDNTGLYYGLGAGIEYNNFLFEVMHKVNKADINYSFNDGEKLKKSYDYSRTTLSIGYKFNF</sequence>
<evidence type="ECO:0000256" key="1">
    <source>
        <dbReference type="ARBA" id="ARBA00022729"/>
    </source>
</evidence>
<dbReference type="SUPFAM" id="SSF56925">
    <property type="entry name" value="OMPA-like"/>
    <property type="match status" value="1"/>
</dbReference>
<feature type="signal peptide" evidence="2">
    <location>
        <begin position="1"/>
        <end position="17"/>
    </location>
</feature>